<proteinExistence type="predicted"/>
<protein>
    <submittedName>
        <fullName evidence="1">Uncharacterized protein</fullName>
    </submittedName>
</protein>
<accession>A0ACD5UCR0</accession>
<reference evidence="1" key="1">
    <citation type="submission" date="2021-05" db="EMBL/GenBank/DDBJ databases">
        <authorList>
            <person name="Scholz U."/>
            <person name="Mascher M."/>
            <person name="Fiebig A."/>
        </authorList>
    </citation>
    <scope>NUCLEOTIDE SEQUENCE [LARGE SCALE GENOMIC DNA]</scope>
</reference>
<evidence type="ECO:0000313" key="1">
    <source>
        <dbReference type="EnsemblPlants" id="AVESA.00010b.r2.2AG0227540.1.CDS"/>
    </source>
</evidence>
<name>A0ACD5UCR0_AVESA</name>
<evidence type="ECO:0000313" key="2">
    <source>
        <dbReference type="Proteomes" id="UP001732700"/>
    </source>
</evidence>
<organism evidence="1 2">
    <name type="scientific">Avena sativa</name>
    <name type="common">Oat</name>
    <dbReference type="NCBI Taxonomy" id="4498"/>
    <lineage>
        <taxon>Eukaryota</taxon>
        <taxon>Viridiplantae</taxon>
        <taxon>Streptophyta</taxon>
        <taxon>Embryophyta</taxon>
        <taxon>Tracheophyta</taxon>
        <taxon>Spermatophyta</taxon>
        <taxon>Magnoliopsida</taxon>
        <taxon>Liliopsida</taxon>
        <taxon>Poales</taxon>
        <taxon>Poaceae</taxon>
        <taxon>BOP clade</taxon>
        <taxon>Pooideae</taxon>
        <taxon>Poodae</taxon>
        <taxon>Poeae</taxon>
        <taxon>Poeae Chloroplast Group 1 (Aveneae type)</taxon>
        <taxon>Aveninae</taxon>
        <taxon>Avena</taxon>
    </lineage>
</organism>
<sequence>MATDVEDDGFTAGGHEADMEADPPEHSMRTAPPPVADNQNSSSNKIVPIVGMCFKSEEEAYKFYNSYAKSNGFSIRRCHRKFRADGTLSSRYFVCSKSGVKATHPTHVTKKEQSSSRTACNARVQFNINREGIWNIQKVMLDHNHQMVSPDKRHMLRSQRQLLDADRHMIKQMSMSGIKQSEIYDFCEKWYGKDGVPFLQMDCNNYLRMQPNEEDGRIMNIFWADGQAIMDYSIFGDAISFDTTFSTNKFKMPFAPLIGVNHHKQTILFGAALLYNESADSFEWLFRTFLQAMFGILCKHIHKVFTCCNIITLPSDLLSKVNLDEVDEPESSAESTEENSKTMVPFKAPERVKVQMEKRSKDVLEGAKKGKKKGKVSNHPAKESVLVPLRVEALQADCVGNTQADCNTNPYTTVPFVPPIHGEFTRLLFKVHGDGTTLPAARQLNFGEGSSGFYRDVSH</sequence>
<reference evidence="1" key="2">
    <citation type="submission" date="2025-09" db="UniProtKB">
        <authorList>
            <consortium name="EnsemblPlants"/>
        </authorList>
    </citation>
    <scope>IDENTIFICATION</scope>
</reference>
<dbReference type="EnsemblPlants" id="AVESA.00010b.r2.2AG0227540.1">
    <property type="protein sequence ID" value="AVESA.00010b.r2.2AG0227540.1.CDS"/>
    <property type="gene ID" value="AVESA.00010b.r2.2AG0227540"/>
</dbReference>
<keyword evidence="2" id="KW-1185">Reference proteome</keyword>
<dbReference type="Proteomes" id="UP001732700">
    <property type="component" value="Chromosome 2A"/>
</dbReference>